<evidence type="ECO:0008006" key="3">
    <source>
        <dbReference type="Google" id="ProtNLM"/>
    </source>
</evidence>
<evidence type="ECO:0000313" key="1">
    <source>
        <dbReference type="EMBL" id="OOF70983.1"/>
    </source>
</evidence>
<dbReference type="Proteomes" id="UP000188820">
    <property type="component" value="Unassembled WGS sequence"/>
</dbReference>
<dbReference type="EMBL" id="MLAA01000005">
    <property type="protein sequence ID" value="OOF70983.1"/>
    <property type="molecule type" value="Genomic_DNA"/>
</dbReference>
<evidence type="ECO:0000313" key="2">
    <source>
        <dbReference type="Proteomes" id="UP000188820"/>
    </source>
</evidence>
<comment type="caution">
    <text evidence="1">The sequence shown here is derived from an EMBL/GenBank/DDBJ whole genome shotgun (WGS) entry which is preliminary data.</text>
</comment>
<protein>
    <recommendedName>
        <fullName evidence="3">Competence protein ComA</fullName>
    </recommendedName>
</protein>
<name>A0ABX3L045_9PAST</name>
<reference evidence="1 2" key="1">
    <citation type="submission" date="2016-10" db="EMBL/GenBank/DDBJ databases">
        <title>Rodentibacter gen. nov. and new species.</title>
        <authorList>
            <person name="Christensen H."/>
        </authorList>
    </citation>
    <scope>NUCLEOTIDE SEQUENCE [LARGE SCALE GENOMIC DNA]</scope>
    <source>
        <strain evidence="1 2">1998236014</strain>
    </source>
</reference>
<dbReference type="RefSeq" id="WP_143533153.1">
    <property type="nucleotide sequence ID" value="NZ_MLAA01000005.1"/>
</dbReference>
<keyword evidence="2" id="KW-1185">Reference proteome</keyword>
<accession>A0ABX3L045</accession>
<proteinExistence type="predicted"/>
<sequence>MALFNKKYHDLQIGLHKTATEFQFIWFNLLNQIKTLHIPLENIKDAQIQLNDALIQERKKIKQPLIISCIYPHLAWTKTVQLPQHLNESDCIRQCQFVLQKELPVPLSELWFDYAAAPLSQSFRLDIYAVRKHTVKNLQHDYLPFKINVLDTAANSILRAFYYLLQQQEKKNTLFLYQDEICCLALCERLQQCQMLQSQDNLTELYHQFIQRFPEPIEQVYVYSSLPITYLPHWHKVETTLPFLPLGNALWQQNLVRKSTAL</sequence>
<organism evidence="1 2">
    <name type="scientific">Rodentibacter caecimuris</name>
    <dbReference type="NCBI Taxonomy" id="1796644"/>
    <lineage>
        <taxon>Bacteria</taxon>
        <taxon>Pseudomonadati</taxon>
        <taxon>Pseudomonadota</taxon>
        <taxon>Gammaproteobacteria</taxon>
        <taxon>Pasteurellales</taxon>
        <taxon>Pasteurellaceae</taxon>
        <taxon>Rodentibacter</taxon>
    </lineage>
</organism>
<gene>
    <name evidence="1" type="ORF">BKG89_01700</name>
</gene>